<dbReference type="InterPro" id="IPR001365">
    <property type="entry name" value="A_deaminase_dom"/>
</dbReference>
<evidence type="ECO:0000256" key="1">
    <source>
        <dbReference type="ARBA" id="ARBA00001947"/>
    </source>
</evidence>
<evidence type="ECO:0000256" key="4">
    <source>
        <dbReference type="ARBA" id="ARBA00022723"/>
    </source>
</evidence>
<dbReference type="EMBL" id="CAXAMN010025528">
    <property type="protein sequence ID" value="CAK9095778.1"/>
    <property type="molecule type" value="Genomic_DNA"/>
</dbReference>
<keyword evidence="12" id="KW-1185">Reference proteome</keyword>
<evidence type="ECO:0000256" key="7">
    <source>
        <dbReference type="ARBA" id="ARBA00022833"/>
    </source>
</evidence>
<keyword evidence="4" id="KW-0479">Metal-binding</keyword>
<gene>
    <name evidence="11" type="ORF">CCMP2556_LOCUS45589</name>
</gene>
<protein>
    <recommendedName>
        <fullName evidence="10">Adenosine deaminase domain-containing protein</fullName>
    </recommendedName>
</protein>
<keyword evidence="5" id="KW-0660">Purine salvage</keyword>
<keyword evidence="8" id="KW-0546">Nucleotide metabolism</keyword>
<evidence type="ECO:0000256" key="9">
    <source>
        <dbReference type="ARBA" id="ARBA00048787"/>
    </source>
</evidence>
<feature type="domain" description="Adenosine deaminase" evidence="10">
    <location>
        <begin position="112"/>
        <end position="409"/>
    </location>
</feature>
<evidence type="ECO:0000313" key="11">
    <source>
        <dbReference type="EMBL" id="CAK9095778.1"/>
    </source>
</evidence>
<reference evidence="11 12" key="1">
    <citation type="submission" date="2024-02" db="EMBL/GenBank/DDBJ databases">
        <authorList>
            <person name="Chen Y."/>
            <person name="Shah S."/>
            <person name="Dougan E. K."/>
            <person name="Thang M."/>
            <person name="Chan C."/>
        </authorList>
    </citation>
    <scope>NUCLEOTIDE SEQUENCE [LARGE SCALE GENOMIC DNA]</scope>
</reference>
<evidence type="ECO:0000256" key="6">
    <source>
        <dbReference type="ARBA" id="ARBA00022801"/>
    </source>
</evidence>
<keyword evidence="7" id="KW-0862">Zinc</keyword>
<name>A0ABP0R5D9_9DINO</name>
<dbReference type="InterPro" id="IPR032466">
    <property type="entry name" value="Metal_Hydrolase"/>
</dbReference>
<comment type="similarity">
    <text evidence="3">Belongs to the metallo-dependent hydrolases superfamily. Adenosine and AMP deaminases family.</text>
</comment>
<comment type="pathway">
    <text evidence="2">Purine metabolism; purine nucleoside salvage.</text>
</comment>
<keyword evidence="6" id="KW-0378">Hydrolase</keyword>
<dbReference type="SUPFAM" id="SSF51556">
    <property type="entry name" value="Metallo-dependent hydrolases"/>
    <property type="match status" value="1"/>
</dbReference>
<evidence type="ECO:0000256" key="5">
    <source>
        <dbReference type="ARBA" id="ARBA00022726"/>
    </source>
</evidence>
<accession>A0ABP0R5D9</accession>
<proteinExistence type="inferred from homology"/>
<dbReference type="Proteomes" id="UP001642484">
    <property type="component" value="Unassembled WGS sequence"/>
</dbReference>
<dbReference type="Gene3D" id="3.20.20.140">
    <property type="entry name" value="Metal-dependent hydrolases"/>
    <property type="match status" value="1"/>
</dbReference>
<dbReference type="PANTHER" id="PTHR11409">
    <property type="entry name" value="ADENOSINE DEAMINASE"/>
    <property type="match status" value="1"/>
</dbReference>
<comment type="caution">
    <text evidence="11">The sequence shown here is derived from an EMBL/GenBank/DDBJ whole genome shotgun (WGS) entry which is preliminary data.</text>
</comment>
<evidence type="ECO:0000256" key="2">
    <source>
        <dbReference type="ARBA" id="ARBA00005058"/>
    </source>
</evidence>
<evidence type="ECO:0000256" key="3">
    <source>
        <dbReference type="ARBA" id="ARBA00006676"/>
    </source>
</evidence>
<sequence length="433" mass="48611">MSPQCGDHVGCPLSLEEVRALPKVELHAHLSGSITQEKLLPGCMFQGEPTCWAVLKRESLEAWSCSLAWIVAAGRVDLLVMTWTSAERIELLERRGQGGSFQPFNFHGDLSNALQKCFGYFAKVASVVVDLETLKECTLHVLDSFAAENCIYLELRTSPKQFKVVNGEEHLTTKLQYLETVRAAIDEFHAQAMQRYGFVMEVKVLLSVDRGKVTSKDSALAQIDDVLKLQKEHADLVVGVDVCGDPHQPTVVPHLLPALQERKNEFQKLPITFHTSEIVDDEESKLIIDSMRDLNIRRLGHVTHLPSFLRQRVLDGIYEDGGVGVEVCPTSNMVTKEISSLKEHHFLDWWKKSDKVLLSINTDDTGLFSCDLSSEVYDLAQAFGLSRADVIDIQRQAISSAFHPEKERLMTAFEKMLACAKEYDSKKRKLNGL</sequence>
<dbReference type="Pfam" id="PF00962">
    <property type="entry name" value="A_deaminase"/>
    <property type="match status" value="1"/>
</dbReference>
<dbReference type="PANTHER" id="PTHR11409:SF42">
    <property type="entry name" value="ADENOSINE DEAMINASE-LIKE PROTEIN"/>
    <property type="match status" value="1"/>
</dbReference>
<evidence type="ECO:0000313" key="12">
    <source>
        <dbReference type="Proteomes" id="UP001642484"/>
    </source>
</evidence>
<evidence type="ECO:0000256" key="8">
    <source>
        <dbReference type="ARBA" id="ARBA00023080"/>
    </source>
</evidence>
<organism evidence="11 12">
    <name type="scientific">Durusdinium trenchii</name>
    <dbReference type="NCBI Taxonomy" id="1381693"/>
    <lineage>
        <taxon>Eukaryota</taxon>
        <taxon>Sar</taxon>
        <taxon>Alveolata</taxon>
        <taxon>Dinophyceae</taxon>
        <taxon>Suessiales</taxon>
        <taxon>Symbiodiniaceae</taxon>
        <taxon>Durusdinium</taxon>
    </lineage>
</organism>
<comment type="cofactor">
    <cofactor evidence="1">
        <name>Zn(2+)</name>
        <dbReference type="ChEBI" id="CHEBI:29105"/>
    </cofactor>
</comment>
<comment type="catalytic activity">
    <reaction evidence="9">
        <text>N(6)-methyl-AMP + H2O + H(+) = IMP + methylamine</text>
        <dbReference type="Rhea" id="RHEA:16001"/>
        <dbReference type="ChEBI" id="CHEBI:15377"/>
        <dbReference type="ChEBI" id="CHEBI:15378"/>
        <dbReference type="ChEBI" id="CHEBI:58053"/>
        <dbReference type="ChEBI" id="CHEBI:59338"/>
        <dbReference type="ChEBI" id="CHEBI:144842"/>
    </reaction>
    <physiologicalReaction direction="left-to-right" evidence="9">
        <dbReference type="Rhea" id="RHEA:16002"/>
    </physiologicalReaction>
</comment>
<evidence type="ECO:0000259" key="10">
    <source>
        <dbReference type="Pfam" id="PF00962"/>
    </source>
</evidence>
<dbReference type="InterPro" id="IPR006330">
    <property type="entry name" value="Ado/ade_deaminase"/>
</dbReference>